<comment type="caution">
    <text evidence="1">The sequence shown here is derived from an EMBL/GenBank/DDBJ whole genome shotgun (WGS) entry which is preliminary data.</text>
</comment>
<organism evidence="1 2">
    <name type="scientific">Leptospira weilii serovar Ranarum str. ICFT</name>
    <dbReference type="NCBI Taxonomy" id="1218598"/>
    <lineage>
        <taxon>Bacteria</taxon>
        <taxon>Pseudomonadati</taxon>
        <taxon>Spirochaetota</taxon>
        <taxon>Spirochaetia</taxon>
        <taxon>Leptospirales</taxon>
        <taxon>Leptospiraceae</taxon>
        <taxon>Leptospira</taxon>
    </lineage>
</organism>
<evidence type="ECO:0000313" key="2">
    <source>
        <dbReference type="Proteomes" id="UP000012313"/>
    </source>
</evidence>
<reference evidence="1" key="1">
    <citation type="submission" date="2013-03" db="EMBL/GenBank/DDBJ databases">
        <authorList>
            <person name="Harkins D.M."/>
            <person name="Durkin A.S."/>
            <person name="Brinkac L.M."/>
            <person name="Haft D.H."/>
            <person name="Selengut J.D."/>
            <person name="Sanka R."/>
            <person name="DePew J."/>
            <person name="Purushe J."/>
            <person name="Hartskeerl R.A."/>
            <person name="Ahmed A."/>
            <person name="van der Linden H."/>
            <person name="Goris M.G.A."/>
            <person name="Vinetz J.M."/>
            <person name="Sutton G.G."/>
            <person name="Nierman W.C."/>
            <person name="Fouts D.E."/>
        </authorList>
    </citation>
    <scope>NUCLEOTIDE SEQUENCE [LARGE SCALE GENOMIC DNA]</scope>
    <source>
        <strain evidence="1">ICFT</strain>
    </source>
</reference>
<dbReference type="STRING" id="1218598.LEP1GSC060_2076"/>
<dbReference type="AlphaFoldDB" id="N1WIE8"/>
<proteinExistence type="predicted"/>
<keyword evidence="2" id="KW-1185">Reference proteome</keyword>
<dbReference type="EMBL" id="AOHC02000038">
    <property type="protein sequence ID" value="EMY77117.1"/>
    <property type="molecule type" value="Genomic_DNA"/>
</dbReference>
<protein>
    <submittedName>
        <fullName evidence="1">Uncharacterized protein</fullName>
    </submittedName>
</protein>
<name>N1WIE8_9LEPT</name>
<evidence type="ECO:0000313" key="1">
    <source>
        <dbReference type="EMBL" id="EMY77117.1"/>
    </source>
</evidence>
<accession>N1WIE8</accession>
<dbReference type="Proteomes" id="UP000012313">
    <property type="component" value="Unassembled WGS sequence"/>
</dbReference>
<gene>
    <name evidence="1" type="ORF">LEP1GSC060_2076</name>
</gene>
<sequence>MQFFKSRIHLKKNITAVLMISNFGLTERDFRELKIRNRKILYL</sequence>